<dbReference type="Proteomes" id="UP000078387">
    <property type="component" value="Unassembled WGS sequence"/>
</dbReference>
<feature type="region of interest" description="Disordered" evidence="1">
    <location>
        <begin position="1"/>
        <end position="38"/>
    </location>
</feature>
<evidence type="ECO:0000313" key="2">
    <source>
        <dbReference type="EMBL" id="GAT93368.1"/>
    </source>
</evidence>
<evidence type="ECO:0000256" key="1">
    <source>
        <dbReference type="SAM" id="MobiDB-lite"/>
    </source>
</evidence>
<feature type="compositionally biased region" description="Basic and acidic residues" evidence="1">
    <location>
        <begin position="12"/>
        <end position="38"/>
    </location>
</feature>
<dbReference type="AlphaFoldDB" id="A0A5K1UJR1"/>
<name>A0A5K1UJR1_ENTHI</name>
<reference evidence="2 3" key="1">
    <citation type="submission" date="2016-05" db="EMBL/GenBank/DDBJ databases">
        <title>First whole genome sequencing of Entamoeba histolytica HM1:IMSS-clone-6.</title>
        <authorList>
            <person name="Mukherjee Avik.K."/>
            <person name="Izumyama S."/>
            <person name="Nakada-Tsukui K."/>
            <person name="Nozaki T."/>
        </authorList>
    </citation>
    <scope>NUCLEOTIDE SEQUENCE [LARGE SCALE GENOMIC DNA]</scope>
    <source>
        <strain evidence="2 3">HM1:IMSS clone 6</strain>
    </source>
</reference>
<protein>
    <submittedName>
        <fullName evidence="2">Uncharacterized protein</fullName>
    </submittedName>
</protein>
<proteinExistence type="predicted"/>
<dbReference type="VEuPathDB" id="AmoebaDB:EHI7A_039650"/>
<accession>A0A5K1UJR1</accession>
<organism evidence="2 3">
    <name type="scientific">Entamoeba histolytica</name>
    <dbReference type="NCBI Taxonomy" id="5759"/>
    <lineage>
        <taxon>Eukaryota</taxon>
        <taxon>Amoebozoa</taxon>
        <taxon>Evosea</taxon>
        <taxon>Archamoebae</taxon>
        <taxon>Mastigamoebida</taxon>
        <taxon>Entamoebidae</taxon>
        <taxon>Entamoeba</taxon>
    </lineage>
</organism>
<dbReference type="OMA" id="IHRADIN"/>
<sequence length="143" mass="17081">MPRRRSSSSSRKSTEEKKAKKRNNKEEEQRKQEEKERDELKEYLEEKKKYFEDVDNFKLDTIIEDPKKLSEKNEETSLFSFDKPNLSSLINSGLSRESISIIPREVEEEKSDDSFINRPNEKIFPSRKEIQIDSKELDYISQK</sequence>
<dbReference type="EMBL" id="BDEQ01000001">
    <property type="protein sequence ID" value="GAT93368.1"/>
    <property type="molecule type" value="Genomic_DNA"/>
</dbReference>
<evidence type="ECO:0000313" key="3">
    <source>
        <dbReference type="Proteomes" id="UP000078387"/>
    </source>
</evidence>
<dbReference type="VEuPathDB" id="AmoebaDB:EHI_013310"/>
<comment type="caution">
    <text evidence="2">The sequence shown here is derived from an EMBL/GenBank/DDBJ whole genome shotgun (WGS) entry which is preliminary data.</text>
</comment>
<dbReference type="VEuPathDB" id="AmoebaDB:EHI5A_008060"/>
<dbReference type="VEuPathDB" id="AmoebaDB:EHI8A_038170"/>
<gene>
    <name evidence="2" type="ORF">CL6EHI_013310</name>
</gene>